<dbReference type="EMBL" id="CAJVPY010000260">
    <property type="protein sequence ID" value="CAG8460927.1"/>
    <property type="molecule type" value="Genomic_DNA"/>
</dbReference>
<keyword evidence="2" id="KW-1185">Reference proteome</keyword>
<dbReference type="AlphaFoldDB" id="A0A9N8YYI4"/>
<dbReference type="Proteomes" id="UP000789405">
    <property type="component" value="Unassembled WGS sequence"/>
</dbReference>
<evidence type="ECO:0000313" key="2">
    <source>
        <dbReference type="Proteomes" id="UP000789405"/>
    </source>
</evidence>
<organism evidence="1 2">
    <name type="scientific">Dentiscutata erythropus</name>
    <dbReference type="NCBI Taxonomy" id="1348616"/>
    <lineage>
        <taxon>Eukaryota</taxon>
        <taxon>Fungi</taxon>
        <taxon>Fungi incertae sedis</taxon>
        <taxon>Mucoromycota</taxon>
        <taxon>Glomeromycotina</taxon>
        <taxon>Glomeromycetes</taxon>
        <taxon>Diversisporales</taxon>
        <taxon>Gigasporaceae</taxon>
        <taxon>Dentiscutata</taxon>
    </lineage>
</organism>
<sequence>MFADMNNSKRMYQIILKKLRDKINKNKRLEDQTLLMKIILIECI</sequence>
<comment type="caution">
    <text evidence="1">The sequence shown here is derived from an EMBL/GenBank/DDBJ whole genome shotgun (WGS) entry which is preliminary data.</text>
</comment>
<protein>
    <submittedName>
        <fullName evidence="1">18815_t:CDS:1</fullName>
    </submittedName>
</protein>
<name>A0A9N8YYI4_9GLOM</name>
<reference evidence="1" key="1">
    <citation type="submission" date="2021-06" db="EMBL/GenBank/DDBJ databases">
        <authorList>
            <person name="Kallberg Y."/>
            <person name="Tangrot J."/>
            <person name="Rosling A."/>
        </authorList>
    </citation>
    <scope>NUCLEOTIDE SEQUENCE</scope>
    <source>
        <strain evidence="1">MA453B</strain>
    </source>
</reference>
<proteinExistence type="predicted"/>
<accession>A0A9N8YYI4</accession>
<gene>
    <name evidence="1" type="ORF">DERYTH_LOCUS1002</name>
</gene>
<evidence type="ECO:0000313" key="1">
    <source>
        <dbReference type="EMBL" id="CAG8460927.1"/>
    </source>
</evidence>